<reference evidence="1 2" key="1">
    <citation type="journal article" date="2015" name="Genome Announc.">
        <title>Closed Genome Sequence of Octadecabacter temperatus SB1, the First Mesophilic Species of the Genus Octadecabacter.</title>
        <authorList>
            <person name="Voget S."/>
            <person name="Billerbeck S."/>
            <person name="Simon M."/>
            <person name="Daniel R."/>
        </authorList>
    </citation>
    <scope>NUCLEOTIDE SEQUENCE [LARGE SCALE GENOMIC DNA]</scope>
    <source>
        <strain evidence="1 2">SB1</strain>
    </source>
</reference>
<protein>
    <submittedName>
        <fullName evidence="1">Branched-chain amino acid transport protein (AzlD)</fullName>
    </submittedName>
</protein>
<dbReference type="EMBL" id="CP012160">
    <property type="protein sequence ID" value="AKS47446.1"/>
    <property type="molecule type" value="Genomic_DNA"/>
</dbReference>
<organism evidence="1 2">
    <name type="scientific">Octadecabacter temperatus</name>
    <dbReference type="NCBI Taxonomy" id="1458307"/>
    <lineage>
        <taxon>Bacteria</taxon>
        <taxon>Pseudomonadati</taxon>
        <taxon>Pseudomonadota</taxon>
        <taxon>Alphaproteobacteria</taxon>
        <taxon>Rhodobacterales</taxon>
        <taxon>Roseobacteraceae</taxon>
        <taxon>Octadecabacter</taxon>
    </lineage>
</organism>
<dbReference type="PATRIC" id="fig|1458307.3.peg.2955"/>
<evidence type="ECO:0000313" key="2">
    <source>
        <dbReference type="Proteomes" id="UP000067444"/>
    </source>
</evidence>
<gene>
    <name evidence="1" type="ORF">OSB_29230</name>
</gene>
<dbReference type="Proteomes" id="UP000067444">
    <property type="component" value="Chromosome"/>
</dbReference>
<keyword evidence="2" id="KW-1185">Reference proteome</keyword>
<dbReference type="AlphaFoldDB" id="A0A0K0Y981"/>
<dbReference type="KEGG" id="otm:OSB_29230"/>
<dbReference type="STRING" id="1458307.OSB_29230"/>
<sequence length="113" mass="12012">MINDMSAGYIWTIIIVLGVGTYLIRFSFLGLIGGKDLPEWVLRHLRYTAVAVLPGLVAPLVLWPAANGGDVEPARLCAALVTFAVGLLTRNVVAAITLGGATLFGMIWLLGAY</sequence>
<dbReference type="Pfam" id="PF05437">
    <property type="entry name" value="AzlD"/>
    <property type="match status" value="1"/>
</dbReference>
<evidence type="ECO:0000313" key="1">
    <source>
        <dbReference type="EMBL" id="AKS47446.1"/>
    </source>
</evidence>
<dbReference type="InterPro" id="IPR008407">
    <property type="entry name" value="Brnchd-chn_aa_trnsp_AzlD"/>
</dbReference>
<name>A0A0K0Y981_9RHOB</name>
<accession>A0A0K0Y981</accession>
<proteinExistence type="predicted"/>